<keyword evidence="5" id="KW-0804">Transcription</keyword>
<dbReference type="Gene3D" id="1.10.1740.10">
    <property type="match status" value="1"/>
</dbReference>
<dbReference type="Pfam" id="PF04542">
    <property type="entry name" value="Sigma70_r2"/>
    <property type="match status" value="1"/>
</dbReference>
<evidence type="ECO:0000259" key="7">
    <source>
        <dbReference type="Pfam" id="PF08281"/>
    </source>
</evidence>
<dbReference type="InterPro" id="IPR014284">
    <property type="entry name" value="RNA_pol_sigma-70_dom"/>
</dbReference>
<sequence>MPHQPGHLRVLPRTGQVLVGHHLAPAPPSAHDKTVIEVVAGRTPCNLTVDASVSAGVRGDRDKQFHEFVLAQRAGLVRTATLLTAGDRHLAEDLVQATLTKLYVAWPSFQRADNPAAYTRRALVNALSDERRRLWRRRERPTAELPELPRTDQHAEPMADGLRTALRELPPRMRAAVVFRYFHELTVTETAEALGCSEGTVKSQTSRALDRLRTALEIRPAVPAFR</sequence>
<dbReference type="NCBIfam" id="TIGR02937">
    <property type="entry name" value="sigma70-ECF"/>
    <property type="match status" value="1"/>
</dbReference>
<reference evidence="8" key="1">
    <citation type="submission" date="2021-01" db="EMBL/GenBank/DDBJ databases">
        <title>Whole genome shotgun sequence of Actinoplanes nipponensis NBRC 14063.</title>
        <authorList>
            <person name="Komaki H."/>
            <person name="Tamura T."/>
        </authorList>
    </citation>
    <scope>NUCLEOTIDE SEQUENCE</scope>
    <source>
        <strain evidence="8">NBRC 14063</strain>
    </source>
</reference>
<dbReference type="GO" id="GO:0003677">
    <property type="term" value="F:DNA binding"/>
    <property type="evidence" value="ECO:0007669"/>
    <property type="project" value="UniProtKB-KW"/>
</dbReference>
<evidence type="ECO:0008006" key="10">
    <source>
        <dbReference type="Google" id="ProtNLM"/>
    </source>
</evidence>
<dbReference type="SUPFAM" id="SSF88659">
    <property type="entry name" value="Sigma3 and sigma4 domains of RNA polymerase sigma factors"/>
    <property type="match status" value="1"/>
</dbReference>
<dbReference type="NCBIfam" id="TIGR02983">
    <property type="entry name" value="SigE-fam_strep"/>
    <property type="match status" value="1"/>
</dbReference>
<gene>
    <name evidence="8" type="ORF">Ani05nite_63130</name>
</gene>
<keyword evidence="9" id="KW-1185">Reference proteome</keyword>
<dbReference type="Proteomes" id="UP000647172">
    <property type="component" value="Unassembled WGS sequence"/>
</dbReference>
<keyword evidence="3" id="KW-0731">Sigma factor</keyword>
<proteinExistence type="inferred from homology"/>
<dbReference type="InterPro" id="IPR036388">
    <property type="entry name" value="WH-like_DNA-bd_sf"/>
</dbReference>
<name>A0A919JTN9_9ACTN</name>
<evidence type="ECO:0000256" key="3">
    <source>
        <dbReference type="ARBA" id="ARBA00023082"/>
    </source>
</evidence>
<dbReference type="GO" id="GO:0006352">
    <property type="term" value="P:DNA-templated transcription initiation"/>
    <property type="evidence" value="ECO:0007669"/>
    <property type="project" value="InterPro"/>
</dbReference>
<organism evidence="8 9">
    <name type="scientific">Actinoplanes nipponensis</name>
    <dbReference type="NCBI Taxonomy" id="135950"/>
    <lineage>
        <taxon>Bacteria</taxon>
        <taxon>Bacillati</taxon>
        <taxon>Actinomycetota</taxon>
        <taxon>Actinomycetes</taxon>
        <taxon>Micromonosporales</taxon>
        <taxon>Micromonosporaceae</taxon>
        <taxon>Actinoplanes</taxon>
    </lineage>
</organism>
<evidence type="ECO:0000256" key="5">
    <source>
        <dbReference type="ARBA" id="ARBA00023163"/>
    </source>
</evidence>
<dbReference type="Gene3D" id="1.10.10.10">
    <property type="entry name" value="Winged helix-like DNA-binding domain superfamily/Winged helix DNA-binding domain"/>
    <property type="match status" value="1"/>
</dbReference>
<feature type="domain" description="RNA polymerase sigma factor 70 region 4 type 2" evidence="7">
    <location>
        <begin position="162"/>
        <end position="212"/>
    </location>
</feature>
<dbReference type="PANTHER" id="PTHR43133:SF50">
    <property type="entry name" value="ECF RNA POLYMERASE SIGMA FACTOR SIGM"/>
    <property type="match status" value="1"/>
</dbReference>
<dbReference type="InterPro" id="IPR014325">
    <property type="entry name" value="RNA_pol_sigma-E_actinobac"/>
</dbReference>
<dbReference type="InterPro" id="IPR013249">
    <property type="entry name" value="RNA_pol_sigma70_r4_t2"/>
</dbReference>
<dbReference type="InterPro" id="IPR007627">
    <property type="entry name" value="RNA_pol_sigma70_r2"/>
</dbReference>
<keyword evidence="2" id="KW-0805">Transcription regulation</keyword>
<dbReference type="SUPFAM" id="SSF88946">
    <property type="entry name" value="Sigma2 domain of RNA polymerase sigma factors"/>
    <property type="match status" value="1"/>
</dbReference>
<evidence type="ECO:0000256" key="1">
    <source>
        <dbReference type="ARBA" id="ARBA00010641"/>
    </source>
</evidence>
<protein>
    <recommendedName>
        <fullName evidence="10">RNA polymerase sigma-70 factor, sigma-E family</fullName>
    </recommendedName>
</protein>
<evidence type="ECO:0000259" key="6">
    <source>
        <dbReference type="Pfam" id="PF04542"/>
    </source>
</evidence>
<evidence type="ECO:0000256" key="4">
    <source>
        <dbReference type="ARBA" id="ARBA00023125"/>
    </source>
</evidence>
<dbReference type="EMBL" id="BOMQ01000074">
    <property type="protein sequence ID" value="GIE52779.1"/>
    <property type="molecule type" value="Genomic_DNA"/>
</dbReference>
<evidence type="ECO:0000256" key="2">
    <source>
        <dbReference type="ARBA" id="ARBA00023015"/>
    </source>
</evidence>
<dbReference type="GO" id="GO:0016987">
    <property type="term" value="F:sigma factor activity"/>
    <property type="evidence" value="ECO:0007669"/>
    <property type="project" value="UniProtKB-KW"/>
</dbReference>
<dbReference type="InterPro" id="IPR013325">
    <property type="entry name" value="RNA_pol_sigma_r2"/>
</dbReference>
<dbReference type="InterPro" id="IPR013324">
    <property type="entry name" value="RNA_pol_sigma_r3/r4-like"/>
</dbReference>
<dbReference type="AlphaFoldDB" id="A0A919JTN9"/>
<dbReference type="CDD" id="cd06171">
    <property type="entry name" value="Sigma70_r4"/>
    <property type="match status" value="1"/>
</dbReference>
<comment type="similarity">
    <text evidence="1">Belongs to the sigma-70 factor family. ECF subfamily.</text>
</comment>
<feature type="domain" description="RNA polymerase sigma-70 region 2" evidence="6">
    <location>
        <begin position="83"/>
        <end position="137"/>
    </location>
</feature>
<dbReference type="Pfam" id="PF08281">
    <property type="entry name" value="Sigma70_r4_2"/>
    <property type="match status" value="1"/>
</dbReference>
<evidence type="ECO:0000313" key="8">
    <source>
        <dbReference type="EMBL" id="GIE52779.1"/>
    </source>
</evidence>
<dbReference type="InterPro" id="IPR039425">
    <property type="entry name" value="RNA_pol_sigma-70-like"/>
</dbReference>
<accession>A0A919JTN9</accession>
<comment type="caution">
    <text evidence="8">The sequence shown here is derived from an EMBL/GenBank/DDBJ whole genome shotgun (WGS) entry which is preliminary data.</text>
</comment>
<evidence type="ECO:0000313" key="9">
    <source>
        <dbReference type="Proteomes" id="UP000647172"/>
    </source>
</evidence>
<dbReference type="PANTHER" id="PTHR43133">
    <property type="entry name" value="RNA POLYMERASE ECF-TYPE SIGMA FACTO"/>
    <property type="match status" value="1"/>
</dbReference>
<keyword evidence="4" id="KW-0238">DNA-binding</keyword>